<dbReference type="SMART" id="SM00490">
    <property type="entry name" value="HELICc"/>
    <property type="match status" value="1"/>
</dbReference>
<dbReference type="InterPro" id="IPR027417">
    <property type="entry name" value="P-loop_NTPase"/>
</dbReference>
<dbReference type="InterPro" id="IPR017170">
    <property type="entry name" value="Lhr-like"/>
</dbReference>
<reference evidence="12 13" key="1">
    <citation type="journal article" date="2006" name="Appl. Environ. Microbiol.">
        <title>Genome sequence of the chemolithoautotrophic nitrite-oxidizing bacterium Nitrobacter winogradskyi Nb-255.</title>
        <authorList>
            <person name="Starkenburg S.R."/>
            <person name="Chain P.S."/>
            <person name="Sayavedra-Soto L.A."/>
            <person name="Hauser L."/>
            <person name="Land M.L."/>
            <person name="Larimer F.W."/>
            <person name="Malfatti S.A."/>
            <person name="Klotz M.G."/>
            <person name="Bottomley P.J."/>
            <person name="Arp D.J."/>
            <person name="Hickey W.J."/>
        </authorList>
    </citation>
    <scope>NUCLEOTIDE SEQUENCE [LARGE SCALE GENOMIC DNA]</scope>
    <source>
        <strain evidence="13">ATCC 25391 / DSM 10237 / CIP 104748 / NCIMB 11846 / Nb-255</strain>
    </source>
</reference>
<dbReference type="PROSITE" id="PS51192">
    <property type="entry name" value="HELICASE_ATP_BIND_1"/>
    <property type="match status" value="1"/>
</dbReference>
<dbReference type="AlphaFoldDB" id="Q3SW86"/>
<dbReference type="PIRSF" id="PIRSF037307">
    <property type="entry name" value="Lhr-like_helic_prd"/>
    <property type="match status" value="1"/>
</dbReference>
<gene>
    <name evidence="12" type="ordered locus">Nwi_0187</name>
</gene>
<dbReference type="GO" id="GO:0003677">
    <property type="term" value="F:DNA binding"/>
    <property type="evidence" value="ECO:0007669"/>
    <property type="project" value="UniProtKB-KW"/>
</dbReference>
<keyword evidence="3" id="KW-0378">Hydrolase</keyword>
<evidence type="ECO:0000313" key="12">
    <source>
        <dbReference type="EMBL" id="ABA03455.1"/>
    </source>
</evidence>
<sequence length="835" mass="92915">MEIADRETQPLLPEGFLRWFAARRWSPRAHQLALLRKARAGRSALLIAPTGAGKTLAGFLPTLVEISGKEKHLHTLYISPLKALAVDIARNLETPIAEMNLPIRVETRTGDTPVSRRQRQRRYPPDILLTTPEQIALLLASDDAPFLFSSLRRVVLDELHALAISKRGDLLSLALARLWRLAPRMRTTGLSATVADPHALARFLAPQSRDKAVSADIVEADGAAAPVVEMLDTSERLPWAGHSARHALTEVYDLIRRNRTTLVFVNTRSQAEMLFQDLWRINDDGLAIALHHGSLDVAQRRKVEQAMTAGRLRGVVCTSSLDLGVDWGDVDLVINIGAPKGASRLMQRIGRANHRLDEASRAVLVPANRFEVLECRAAIDAVNENAQDTPPLRTGALDVLAQHVMGRACGAPFHADDLYEEVRTAAPYAALARADFDDVIDFVATGGYALKSYERFARIRQDEAGRWRIANPRARQSYRLNVGTIVEEAMLKVRLVRSRHGGGKGPTGAIARGGRMLGEIEEYFIEGLVTGDTFVFGGEIVRFEALAEDQVYVSRASDESPKVPSYMGGKFPLSTYLAERVRRLLDDERAWRGLPDQVREWLKLQSRFSRVPHAREMIVETFPRAGKHYLVCYPFEGRLAHQTLGMLLTRRLERARARPLGFVANEYALAVWMLGDPSSMIRQGRLNLDALFDPDMLGDDLEAWLAESALMKRTFRSCAIISGLIARRFTGAEKSRRQVLFSTDLVYDVLRKHQPDHVLLRAARADAATGLLDIRRLGDMLARIRGRIVHKPLDRISPLAVPVMLGIGRETVYGEASDELLAEAAEQLVREATGT</sequence>
<dbReference type="Proteomes" id="UP000002531">
    <property type="component" value="Chromosome"/>
</dbReference>
<proteinExistence type="inferred from homology"/>
<keyword evidence="8" id="KW-0413">Isomerase</keyword>
<evidence type="ECO:0000256" key="2">
    <source>
        <dbReference type="ARBA" id="ARBA00022763"/>
    </source>
</evidence>
<dbReference type="HOGENOM" id="CLU_002025_0_1_5"/>
<organism evidence="12 13">
    <name type="scientific">Nitrobacter winogradskyi (strain ATCC 25391 / DSM 10237 / CIP 104748 / NCIMB 11846 / Nb-255)</name>
    <dbReference type="NCBI Taxonomy" id="323098"/>
    <lineage>
        <taxon>Bacteria</taxon>
        <taxon>Pseudomonadati</taxon>
        <taxon>Pseudomonadota</taxon>
        <taxon>Alphaproteobacteria</taxon>
        <taxon>Hyphomicrobiales</taxon>
        <taxon>Nitrobacteraceae</taxon>
        <taxon>Nitrobacter</taxon>
    </lineage>
</organism>
<evidence type="ECO:0000256" key="6">
    <source>
        <dbReference type="ARBA" id="ARBA00023125"/>
    </source>
</evidence>
<evidence type="ECO:0000256" key="8">
    <source>
        <dbReference type="ARBA" id="ARBA00023235"/>
    </source>
</evidence>
<evidence type="ECO:0000256" key="9">
    <source>
        <dbReference type="ARBA" id="ARBA00093467"/>
    </source>
</evidence>
<evidence type="ECO:0000256" key="7">
    <source>
        <dbReference type="ARBA" id="ARBA00023204"/>
    </source>
</evidence>
<keyword evidence="1" id="KW-0547">Nucleotide-binding</keyword>
<dbReference type="SMART" id="SM00487">
    <property type="entry name" value="DEXDc"/>
    <property type="match status" value="1"/>
</dbReference>
<dbReference type="SUPFAM" id="SSF52540">
    <property type="entry name" value="P-loop containing nucleoside triphosphate hydrolases"/>
    <property type="match status" value="1"/>
</dbReference>
<protein>
    <submittedName>
        <fullName evidence="12">ATP dependent helicase, Lhr family</fullName>
    </submittedName>
</protein>
<keyword evidence="6" id="KW-0238">DNA-binding</keyword>
<dbReference type="InterPro" id="IPR011545">
    <property type="entry name" value="DEAD/DEAH_box_helicase_dom"/>
</dbReference>
<dbReference type="CDD" id="cd18796">
    <property type="entry name" value="SF2_C_LHR"/>
    <property type="match status" value="1"/>
</dbReference>
<dbReference type="Pfam" id="PF00271">
    <property type="entry name" value="Helicase_C"/>
    <property type="match status" value="1"/>
</dbReference>
<keyword evidence="7" id="KW-0234">DNA repair</keyword>
<dbReference type="Gene3D" id="3.40.50.300">
    <property type="entry name" value="P-loop containing nucleotide triphosphate hydrolases"/>
    <property type="match status" value="2"/>
</dbReference>
<dbReference type="KEGG" id="nwi:Nwi_0187"/>
<feature type="domain" description="Helicase ATP-binding" evidence="10">
    <location>
        <begin position="35"/>
        <end position="212"/>
    </location>
</feature>
<dbReference type="eggNOG" id="COG1201">
    <property type="taxonomic scope" value="Bacteria"/>
</dbReference>
<dbReference type="OrthoDB" id="9815222at2"/>
<dbReference type="PANTHER" id="PTHR47962:SF3">
    <property type="entry name" value="LARGE ATP-DEPENDENT HELICASE-RELATED PROTEIN"/>
    <property type="match status" value="1"/>
</dbReference>
<dbReference type="Pfam" id="PF19306">
    <property type="entry name" value="WHD_Lhr"/>
    <property type="match status" value="1"/>
</dbReference>
<dbReference type="GO" id="GO:0006281">
    <property type="term" value="P:DNA repair"/>
    <property type="evidence" value="ECO:0007669"/>
    <property type="project" value="UniProtKB-KW"/>
</dbReference>
<dbReference type="InterPro" id="IPR045628">
    <property type="entry name" value="Lhr_WH_dom"/>
</dbReference>
<dbReference type="GO" id="GO:0004386">
    <property type="term" value="F:helicase activity"/>
    <property type="evidence" value="ECO:0007669"/>
    <property type="project" value="UniProtKB-KW"/>
</dbReference>
<evidence type="ECO:0000256" key="1">
    <source>
        <dbReference type="ARBA" id="ARBA00022741"/>
    </source>
</evidence>
<evidence type="ECO:0000259" key="10">
    <source>
        <dbReference type="PROSITE" id="PS51192"/>
    </source>
</evidence>
<keyword evidence="5" id="KW-0067">ATP-binding</keyword>
<dbReference type="PROSITE" id="PS51194">
    <property type="entry name" value="HELICASE_CTER"/>
    <property type="match status" value="1"/>
</dbReference>
<feature type="domain" description="Helicase C-terminal" evidence="11">
    <location>
        <begin position="247"/>
        <end position="398"/>
    </location>
</feature>
<evidence type="ECO:0000259" key="11">
    <source>
        <dbReference type="PROSITE" id="PS51194"/>
    </source>
</evidence>
<dbReference type="EMBL" id="CP000115">
    <property type="protein sequence ID" value="ABA03455.1"/>
    <property type="molecule type" value="Genomic_DNA"/>
</dbReference>
<dbReference type="Pfam" id="PF08494">
    <property type="entry name" value="DEAD_assoc"/>
    <property type="match status" value="1"/>
</dbReference>
<evidence type="ECO:0000256" key="3">
    <source>
        <dbReference type="ARBA" id="ARBA00022801"/>
    </source>
</evidence>
<evidence type="ECO:0000313" key="13">
    <source>
        <dbReference type="Proteomes" id="UP000002531"/>
    </source>
</evidence>
<dbReference type="GO" id="GO:0005524">
    <property type="term" value="F:ATP binding"/>
    <property type="evidence" value="ECO:0007669"/>
    <property type="project" value="UniProtKB-KW"/>
</dbReference>
<dbReference type="InterPro" id="IPR013701">
    <property type="entry name" value="Lhr-like_DEAD/DEAH_assoc"/>
</dbReference>
<dbReference type="InterPro" id="IPR014001">
    <property type="entry name" value="Helicase_ATP-bd"/>
</dbReference>
<dbReference type="Pfam" id="PF00270">
    <property type="entry name" value="DEAD"/>
    <property type="match status" value="1"/>
</dbReference>
<evidence type="ECO:0000256" key="4">
    <source>
        <dbReference type="ARBA" id="ARBA00022806"/>
    </source>
</evidence>
<keyword evidence="13" id="KW-1185">Reference proteome</keyword>
<evidence type="ECO:0000256" key="5">
    <source>
        <dbReference type="ARBA" id="ARBA00022840"/>
    </source>
</evidence>
<dbReference type="InterPro" id="IPR001650">
    <property type="entry name" value="Helicase_C-like"/>
</dbReference>
<dbReference type="PANTHER" id="PTHR47962">
    <property type="entry name" value="ATP-DEPENDENT HELICASE LHR-RELATED-RELATED"/>
    <property type="match status" value="1"/>
</dbReference>
<dbReference type="InterPro" id="IPR052511">
    <property type="entry name" value="ATP-dep_Helicase"/>
</dbReference>
<keyword evidence="2" id="KW-0227">DNA damage</keyword>
<keyword evidence="4 12" id="KW-0347">Helicase</keyword>
<name>Q3SW86_NITWN</name>
<dbReference type="GO" id="GO:0016887">
    <property type="term" value="F:ATP hydrolysis activity"/>
    <property type="evidence" value="ECO:0007669"/>
    <property type="project" value="TreeGrafter"/>
</dbReference>
<accession>Q3SW86</accession>
<comment type="similarity">
    <text evidence="9">Belongs to the Lhr helicase family. Lhr-Core subfamily.</text>
</comment>
<dbReference type="NCBIfam" id="TIGR04121">
    <property type="entry name" value="DEXH_lig_assoc"/>
    <property type="match status" value="1"/>
</dbReference>
<dbReference type="RefSeq" id="WP_011313523.1">
    <property type="nucleotide sequence ID" value="NC_007406.1"/>
</dbReference>
<dbReference type="STRING" id="323098.Nwi_0187"/>
<dbReference type="InterPro" id="IPR026362">
    <property type="entry name" value="DEXH_lig_assoc"/>
</dbReference>